<protein>
    <submittedName>
        <fullName evidence="2">Uncharacterized protein</fullName>
    </submittedName>
</protein>
<name>A0AAN9R1C1_PHACN</name>
<keyword evidence="1" id="KW-0812">Transmembrane</keyword>
<dbReference type="Proteomes" id="UP001374584">
    <property type="component" value="Unassembled WGS sequence"/>
</dbReference>
<sequence>MKKKKVRKEWKKKNGVKLEMAEMNLYYCGTRKSVSEREIVISGKYQFSTVPPVAVSTITCLKSVPFFQFLRGSLASAIRLGLLFLSFVFYNLF</sequence>
<evidence type="ECO:0000313" key="3">
    <source>
        <dbReference type="Proteomes" id="UP001374584"/>
    </source>
</evidence>
<keyword evidence="3" id="KW-1185">Reference proteome</keyword>
<comment type="caution">
    <text evidence="2">The sequence shown here is derived from an EMBL/GenBank/DDBJ whole genome shotgun (WGS) entry which is preliminary data.</text>
</comment>
<organism evidence="2 3">
    <name type="scientific">Phaseolus coccineus</name>
    <name type="common">Scarlet runner bean</name>
    <name type="synonym">Phaseolus multiflorus</name>
    <dbReference type="NCBI Taxonomy" id="3886"/>
    <lineage>
        <taxon>Eukaryota</taxon>
        <taxon>Viridiplantae</taxon>
        <taxon>Streptophyta</taxon>
        <taxon>Embryophyta</taxon>
        <taxon>Tracheophyta</taxon>
        <taxon>Spermatophyta</taxon>
        <taxon>Magnoliopsida</taxon>
        <taxon>eudicotyledons</taxon>
        <taxon>Gunneridae</taxon>
        <taxon>Pentapetalae</taxon>
        <taxon>rosids</taxon>
        <taxon>fabids</taxon>
        <taxon>Fabales</taxon>
        <taxon>Fabaceae</taxon>
        <taxon>Papilionoideae</taxon>
        <taxon>50 kb inversion clade</taxon>
        <taxon>NPAAA clade</taxon>
        <taxon>indigoferoid/millettioid clade</taxon>
        <taxon>Phaseoleae</taxon>
        <taxon>Phaseolus</taxon>
    </lineage>
</organism>
<feature type="transmembrane region" description="Helical" evidence="1">
    <location>
        <begin position="69"/>
        <end position="90"/>
    </location>
</feature>
<reference evidence="2 3" key="1">
    <citation type="submission" date="2024-01" db="EMBL/GenBank/DDBJ databases">
        <title>The genomes of 5 underutilized Papilionoideae crops provide insights into root nodulation and disease resistanc.</title>
        <authorList>
            <person name="Jiang F."/>
        </authorList>
    </citation>
    <scope>NUCLEOTIDE SEQUENCE [LARGE SCALE GENOMIC DNA]</scope>
    <source>
        <strain evidence="2">JINMINGXINNONG_FW02</strain>
        <tissue evidence="2">Leaves</tissue>
    </source>
</reference>
<accession>A0AAN9R1C1</accession>
<keyword evidence="1" id="KW-1133">Transmembrane helix</keyword>
<gene>
    <name evidence="2" type="ORF">VNO80_14912</name>
</gene>
<dbReference type="AlphaFoldDB" id="A0AAN9R1C1"/>
<dbReference type="EMBL" id="JAYMYR010000006">
    <property type="protein sequence ID" value="KAK7355652.1"/>
    <property type="molecule type" value="Genomic_DNA"/>
</dbReference>
<evidence type="ECO:0000313" key="2">
    <source>
        <dbReference type="EMBL" id="KAK7355652.1"/>
    </source>
</evidence>
<keyword evidence="1" id="KW-0472">Membrane</keyword>
<evidence type="ECO:0000256" key="1">
    <source>
        <dbReference type="SAM" id="Phobius"/>
    </source>
</evidence>
<proteinExistence type="predicted"/>